<keyword evidence="2" id="KW-1185">Reference proteome</keyword>
<name>A0A4C1UKR6_EUMVA</name>
<protein>
    <submittedName>
        <fullName evidence="1">Uncharacterized protein</fullName>
    </submittedName>
</protein>
<gene>
    <name evidence="1" type="ORF">EVAR_23447_1</name>
</gene>
<comment type="caution">
    <text evidence="1">The sequence shown here is derived from an EMBL/GenBank/DDBJ whole genome shotgun (WGS) entry which is preliminary data.</text>
</comment>
<evidence type="ECO:0000313" key="1">
    <source>
        <dbReference type="EMBL" id="GBP26677.1"/>
    </source>
</evidence>
<dbReference type="Proteomes" id="UP000299102">
    <property type="component" value="Unassembled WGS sequence"/>
</dbReference>
<evidence type="ECO:0000313" key="2">
    <source>
        <dbReference type="Proteomes" id="UP000299102"/>
    </source>
</evidence>
<proteinExistence type="predicted"/>
<dbReference type="EMBL" id="BGZK01000183">
    <property type="protein sequence ID" value="GBP26677.1"/>
    <property type="molecule type" value="Genomic_DNA"/>
</dbReference>
<dbReference type="AlphaFoldDB" id="A0A4C1UKR6"/>
<sequence>MEESQFPGACVRRVLNITVSVLLLQTAGGRRGGRSHSGIEVAREECCGRASSICSSQLPRTCRSSFQNCPYVSHVRCRSPQDSLQVKRTGSLIMRPERVRFNSFVLFRFVDSR</sequence>
<reference evidence="1 2" key="1">
    <citation type="journal article" date="2019" name="Commun. Biol.">
        <title>The bagworm genome reveals a unique fibroin gene that provides high tensile strength.</title>
        <authorList>
            <person name="Kono N."/>
            <person name="Nakamura H."/>
            <person name="Ohtoshi R."/>
            <person name="Tomita M."/>
            <person name="Numata K."/>
            <person name="Arakawa K."/>
        </authorList>
    </citation>
    <scope>NUCLEOTIDE SEQUENCE [LARGE SCALE GENOMIC DNA]</scope>
</reference>
<organism evidence="1 2">
    <name type="scientific">Eumeta variegata</name>
    <name type="common">Bagworm moth</name>
    <name type="synonym">Eumeta japonica</name>
    <dbReference type="NCBI Taxonomy" id="151549"/>
    <lineage>
        <taxon>Eukaryota</taxon>
        <taxon>Metazoa</taxon>
        <taxon>Ecdysozoa</taxon>
        <taxon>Arthropoda</taxon>
        <taxon>Hexapoda</taxon>
        <taxon>Insecta</taxon>
        <taxon>Pterygota</taxon>
        <taxon>Neoptera</taxon>
        <taxon>Endopterygota</taxon>
        <taxon>Lepidoptera</taxon>
        <taxon>Glossata</taxon>
        <taxon>Ditrysia</taxon>
        <taxon>Tineoidea</taxon>
        <taxon>Psychidae</taxon>
        <taxon>Oiketicinae</taxon>
        <taxon>Eumeta</taxon>
    </lineage>
</organism>
<accession>A0A4C1UKR6</accession>